<dbReference type="Pfam" id="PF13692">
    <property type="entry name" value="Glyco_trans_1_4"/>
    <property type="match status" value="1"/>
</dbReference>
<sequence>MTTMATQERRLAVVVSGVTFDGVRGTERHLAHQLTTHADVLWVDPPVSPATPARYRGVAPGARPWKPALRDIGPGLHRLTPVALPGLTRPGIRGTTWPLVRAQVRAALRTLGRTPDAVIACSFDDVLGHWGPDTRNVLYGTDDWVAGARLMNQDTARLLAEERRALTAADVVFAVGPELARRWSDLGATAHELPNGCDPDAYAGATPRDLPPGFPTVVAGLVGQLSARIEISLLEAVADSGVGLVLVGPRDPAWEPQRLRVLLARANVHAVGPVPFEELPGWLAAFDVGLCPYADTEFNRASFPLKTLEYLAAELPVVGTDLPAHQRLVAEGADVLLARTPAEFAARVEEAARSTRERGLRREVARRHSWAERAREFAGRLGWVPVHS</sequence>
<accession>A0A1Q9LFL3</accession>
<dbReference type="STRING" id="1193682.BJP25_29960"/>
<dbReference type="AlphaFoldDB" id="A0A1Q9LFL3"/>
<evidence type="ECO:0008006" key="5">
    <source>
        <dbReference type="Google" id="ProtNLM"/>
    </source>
</evidence>
<gene>
    <name evidence="3" type="ORF">BJP25_29960</name>
</gene>
<evidence type="ECO:0000256" key="2">
    <source>
        <dbReference type="ARBA" id="ARBA00022679"/>
    </source>
</evidence>
<evidence type="ECO:0000313" key="4">
    <source>
        <dbReference type="Proteomes" id="UP000186040"/>
    </source>
</evidence>
<protein>
    <recommendedName>
        <fullName evidence="5">Teichuronic acid biosynthesis glycosyltransferase TuaH</fullName>
    </recommendedName>
</protein>
<dbReference type="Proteomes" id="UP000186040">
    <property type="component" value="Unassembled WGS sequence"/>
</dbReference>
<dbReference type="PANTHER" id="PTHR12526:SF510">
    <property type="entry name" value="D-INOSITOL 3-PHOSPHATE GLYCOSYLTRANSFERASE"/>
    <property type="match status" value="1"/>
</dbReference>
<dbReference type="Gene3D" id="3.40.50.2000">
    <property type="entry name" value="Glycogen Phosphorylase B"/>
    <property type="match status" value="1"/>
</dbReference>
<dbReference type="EMBL" id="MKQR01000026">
    <property type="protein sequence ID" value="OLR90804.1"/>
    <property type="molecule type" value="Genomic_DNA"/>
</dbReference>
<dbReference type="GO" id="GO:0016757">
    <property type="term" value="F:glycosyltransferase activity"/>
    <property type="evidence" value="ECO:0007669"/>
    <property type="project" value="UniProtKB-KW"/>
</dbReference>
<keyword evidence="1" id="KW-0328">Glycosyltransferase</keyword>
<organism evidence="3 4">
    <name type="scientific">Actinokineospora bangkokensis</name>
    <dbReference type="NCBI Taxonomy" id="1193682"/>
    <lineage>
        <taxon>Bacteria</taxon>
        <taxon>Bacillati</taxon>
        <taxon>Actinomycetota</taxon>
        <taxon>Actinomycetes</taxon>
        <taxon>Pseudonocardiales</taxon>
        <taxon>Pseudonocardiaceae</taxon>
        <taxon>Actinokineospora</taxon>
    </lineage>
</organism>
<evidence type="ECO:0000313" key="3">
    <source>
        <dbReference type="EMBL" id="OLR90804.1"/>
    </source>
</evidence>
<dbReference type="RefSeq" id="WP_075977475.1">
    <property type="nucleotide sequence ID" value="NZ_MKQR01000026.1"/>
</dbReference>
<reference evidence="3 4" key="1">
    <citation type="submission" date="2016-10" db="EMBL/GenBank/DDBJ databases">
        <title>The Draft Genome Sequence of Actinokineospora bangkokensis 44EHWT reveals the biosynthetic pathway of antifungal compounds Thailandins with unusual extender unit butylmalonyl-CoA.</title>
        <authorList>
            <person name="Greule A."/>
            <person name="Intra B."/>
            <person name="Flemming S."/>
            <person name="Rommel M.G."/>
            <person name="Panbangred W."/>
            <person name="Bechthold A."/>
        </authorList>
    </citation>
    <scope>NUCLEOTIDE SEQUENCE [LARGE SCALE GENOMIC DNA]</scope>
    <source>
        <strain evidence="3 4">44EHW</strain>
    </source>
</reference>
<name>A0A1Q9LFL3_9PSEU</name>
<keyword evidence="2" id="KW-0808">Transferase</keyword>
<evidence type="ECO:0000256" key="1">
    <source>
        <dbReference type="ARBA" id="ARBA00022676"/>
    </source>
</evidence>
<comment type="caution">
    <text evidence="3">The sequence shown here is derived from an EMBL/GenBank/DDBJ whole genome shotgun (WGS) entry which is preliminary data.</text>
</comment>
<keyword evidence="4" id="KW-1185">Reference proteome</keyword>
<dbReference type="PANTHER" id="PTHR12526">
    <property type="entry name" value="GLYCOSYLTRANSFERASE"/>
    <property type="match status" value="1"/>
</dbReference>
<proteinExistence type="predicted"/>
<dbReference type="SUPFAM" id="SSF53756">
    <property type="entry name" value="UDP-Glycosyltransferase/glycogen phosphorylase"/>
    <property type="match status" value="1"/>
</dbReference>